<gene>
    <name evidence="2" type="ordered locus">Caul_0799</name>
</gene>
<feature type="compositionally biased region" description="Pro residues" evidence="1">
    <location>
        <begin position="100"/>
        <end position="109"/>
    </location>
</feature>
<organism evidence="2">
    <name type="scientific">Caulobacter sp. (strain K31)</name>
    <dbReference type="NCBI Taxonomy" id="366602"/>
    <lineage>
        <taxon>Bacteria</taxon>
        <taxon>Pseudomonadati</taxon>
        <taxon>Pseudomonadota</taxon>
        <taxon>Alphaproteobacteria</taxon>
        <taxon>Caulobacterales</taxon>
        <taxon>Caulobacteraceae</taxon>
        <taxon>Caulobacter</taxon>
    </lineage>
</organism>
<name>B0SUQ2_CAUSK</name>
<reference evidence="2" key="1">
    <citation type="submission" date="2008-01" db="EMBL/GenBank/DDBJ databases">
        <title>Complete sequence of chromosome of Caulobacter sp. K31.</title>
        <authorList>
            <consortium name="US DOE Joint Genome Institute"/>
            <person name="Copeland A."/>
            <person name="Lucas S."/>
            <person name="Lapidus A."/>
            <person name="Barry K."/>
            <person name="Glavina del Rio T."/>
            <person name="Dalin E."/>
            <person name="Tice H."/>
            <person name="Pitluck S."/>
            <person name="Bruce D."/>
            <person name="Goodwin L."/>
            <person name="Thompson L.S."/>
            <person name="Brettin T."/>
            <person name="Detter J.C."/>
            <person name="Han C."/>
            <person name="Schmutz J."/>
            <person name="Larimer F."/>
            <person name="Land M."/>
            <person name="Hauser L."/>
            <person name="Kyrpides N."/>
            <person name="Kim E."/>
            <person name="Stephens C."/>
            <person name="Richardson P."/>
        </authorList>
    </citation>
    <scope>NUCLEOTIDE SEQUENCE [LARGE SCALE GENOMIC DNA]</scope>
    <source>
        <strain evidence="2">K31</strain>
    </source>
</reference>
<dbReference type="AlphaFoldDB" id="B0SUQ2"/>
<feature type="region of interest" description="Disordered" evidence="1">
    <location>
        <begin position="191"/>
        <end position="261"/>
    </location>
</feature>
<accession>B0SUQ2</accession>
<protein>
    <submittedName>
        <fullName evidence="2">Uncharacterized protein</fullName>
    </submittedName>
</protein>
<dbReference type="OrthoDB" id="7185043at2"/>
<feature type="compositionally biased region" description="Basic and acidic residues" evidence="1">
    <location>
        <begin position="202"/>
        <end position="215"/>
    </location>
</feature>
<feature type="compositionally biased region" description="Basic and acidic residues" evidence="1">
    <location>
        <begin position="237"/>
        <end position="261"/>
    </location>
</feature>
<feature type="compositionally biased region" description="Low complexity" evidence="1">
    <location>
        <begin position="65"/>
        <end position="99"/>
    </location>
</feature>
<feature type="region of interest" description="Disordered" evidence="1">
    <location>
        <begin position="53"/>
        <end position="122"/>
    </location>
</feature>
<evidence type="ECO:0000256" key="1">
    <source>
        <dbReference type="SAM" id="MobiDB-lite"/>
    </source>
</evidence>
<dbReference type="EMBL" id="CP000927">
    <property type="protein sequence ID" value="ABZ69930.1"/>
    <property type="molecule type" value="Genomic_DNA"/>
</dbReference>
<proteinExistence type="predicted"/>
<evidence type="ECO:0000313" key="2">
    <source>
        <dbReference type="EMBL" id="ABZ69930.1"/>
    </source>
</evidence>
<dbReference type="KEGG" id="cak:Caul_0799"/>
<dbReference type="HOGENOM" id="CLU_1084591_0_0_5"/>
<sequence length="261" mass="27977" precursor="true">MSQSKARKTRSRNGAVLVGSLLLHAVILAALGWPVERRFLDRSNDEDAINVTLERSAVPRRPTEAAAASPDQASAASPLRPRAPRLVAPSSVTPLGVEPVPAPGPPTTRPPTALHPAPLPEGPRGDLRAALRGSSAGCANALAVGLNRREQEHCDERLGAAARNAPVYDAPMDPKKRGGFEAQALRQQADRAYRDAPMGIGVDHRNRDDPGKGKDIPWVLGAAQDGLGRQKSAEQQALKRLDDARKAEERQKKAARESEQR</sequence>